<dbReference type="InterPro" id="IPR002213">
    <property type="entry name" value="UDP_glucos_trans"/>
</dbReference>
<keyword evidence="3" id="KW-0808">Transferase</keyword>
<dbReference type="EMBL" id="JAGFVQ010000003">
    <property type="protein sequence ID" value="MBO4139091.1"/>
    <property type="molecule type" value="Genomic_DNA"/>
</dbReference>
<evidence type="ECO:0008006" key="8">
    <source>
        <dbReference type="Google" id="ProtNLM"/>
    </source>
</evidence>
<dbReference type="PANTHER" id="PTHR48050:SF13">
    <property type="entry name" value="STEROL 3-BETA-GLUCOSYLTRANSFERASE UGT80A2"/>
    <property type="match status" value="1"/>
</dbReference>
<proteinExistence type="inferred from homology"/>
<evidence type="ECO:0000256" key="2">
    <source>
        <dbReference type="ARBA" id="ARBA00022676"/>
    </source>
</evidence>
<evidence type="ECO:0000256" key="1">
    <source>
        <dbReference type="ARBA" id="ARBA00006962"/>
    </source>
</evidence>
<dbReference type="Pfam" id="PF21036">
    <property type="entry name" value="EryCIII-like_N"/>
    <property type="match status" value="1"/>
</dbReference>
<name>A0AAW4JJE9_9ACTN</name>
<dbReference type="GO" id="GO:0008194">
    <property type="term" value="F:UDP-glycosyltransferase activity"/>
    <property type="evidence" value="ECO:0007669"/>
    <property type="project" value="InterPro"/>
</dbReference>
<evidence type="ECO:0000259" key="4">
    <source>
        <dbReference type="Pfam" id="PF06722"/>
    </source>
</evidence>
<sequence length="411" mass="44845">MRLLFTSIPSTGHLHPLVPLAIAARAAGHEVAFACAESIRSAVEELGFRTFAAGLNRDGDGDPEFDALKERARRLTPGPEMDQLAIADVIYGVRARRMLPDLLEICRQWRPDVVVRENFEAAAAVAAERLGIPHASVDIMPLFDTGPMQPAVQEQIDRLRADAGLGPDPGLHMLHRHLHLCFAPPSLLNPAIPKPATLRTLRPTFYDQVGSEALPDWVARMPAQPTAYVTVGTVANRWRTDVFPGMVRTILEGLRDEPINVVVTVGRDADPAELGPQPSNVHIERFIPHSLLLPHCDLAITHGGFGTVMGSIDAGLLQVLVPLLVDDPHNARRCAELGLARMIRPEELTADRTREAVRDVLRDPAYRANLQRIRAEIRAQPGPDLAVGLLECLAVDRESAVRPAARPCAGV</sequence>
<dbReference type="Proteomes" id="UP000669887">
    <property type="component" value="Unassembled WGS sequence"/>
</dbReference>
<dbReference type="PANTHER" id="PTHR48050">
    <property type="entry name" value="STEROL 3-BETA-GLUCOSYLTRANSFERASE"/>
    <property type="match status" value="1"/>
</dbReference>
<evidence type="ECO:0000259" key="5">
    <source>
        <dbReference type="Pfam" id="PF21036"/>
    </source>
</evidence>
<dbReference type="AlphaFoldDB" id="A0AAW4JJE9"/>
<dbReference type="InterPro" id="IPR050426">
    <property type="entry name" value="Glycosyltransferase_28"/>
</dbReference>
<dbReference type="Gene3D" id="3.40.50.2000">
    <property type="entry name" value="Glycogen Phosphorylase B"/>
    <property type="match status" value="2"/>
</dbReference>
<dbReference type="InterPro" id="IPR048284">
    <property type="entry name" value="EryCIII-like_N"/>
</dbReference>
<dbReference type="SUPFAM" id="SSF53756">
    <property type="entry name" value="UDP-Glycosyltransferase/glycogen phosphorylase"/>
    <property type="match status" value="1"/>
</dbReference>
<gene>
    <name evidence="6" type="ORF">J5U46_02830</name>
</gene>
<dbReference type="InterPro" id="IPR010610">
    <property type="entry name" value="EryCIII-like_C"/>
</dbReference>
<dbReference type="FunFam" id="3.40.50.2000:FF:000072">
    <property type="entry name" value="Glycosyl transferase"/>
    <property type="match status" value="1"/>
</dbReference>
<dbReference type="CDD" id="cd03784">
    <property type="entry name" value="GT1_Gtf-like"/>
    <property type="match status" value="1"/>
</dbReference>
<comment type="caution">
    <text evidence="6">The sequence shown here is derived from an EMBL/GenBank/DDBJ whole genome shotgun (WGS) entry which is preliminary data.</text>
</comment>
<dbReference type="Pfam" id="PF06722">
    <property type="entry name" value="EryCIII-like_C"/>
    <property type="match status" value="1"/>
</dbReference>
<dbReference type="GO" id="GO:0017000">
    <property type="term" value="P:antibiotic biosynthetic process"/>
    <property type="evidence" value="ECO:0007669"/>
    <property type="project" value="UniProtKB-ARBA"/>
</dbReference>
<comment type="similarity">
    <text evidence="1">Belongs to the glycosyltransferase 28 family.</text>
</comment>
<dbReference type="RefSeq" id="WP_208576414.1">
    <property type="nucleotide sequence ID" value="NZ_JAGFVQ010000003.1"/>
</dbReference>
<feature type="domain" description="Erythromycin biosynthesis protein CIII-like N-terminal" evidence="5">
    <location>
        <begin position="23"/>
        <end position="136"/>
    </location>
</feature>
<feature type="domain" description="Erythromycin biosynthesis protein CIII-like C-terminal" evidence="4">
    <location>
        <begin position="260"/>
        <end position="390"/>
    </location>
</feature>
<evidence type="ECO:0000256" key="3">
    <source>
        <dbReference type="ARBA" id="ARBA00022679"/>
    </source>
</evidence>
<organism evidence="6 7">
    <name type="scientific">Micromonospora tulbaghiae</name>
    <dbReference type="NCBI Taxonomy" id="479978"/>
    <lineage>
        <taxon>Bacteria</taxon>
        <taxon>Bacillati</taxon>
        <taxon>Actinomycetota</taxon>
        <taxon>Actinomycetes</taxon>
        <taxon>Micromonosporales</taxon>
        <taxon>Micromonosporaceae</taxon>
        <taxon>Micromonospora</taxon>
    </lineage>
</organism>
<keyword evidence="2" id="KW-0328">Glycosyltransferase</keyword>
<protein>
    <recommendedName>
        <fullName evidence="8">Glycosyltransferase, MGT family</fullName>
    </recommendedName>
</protein>
<accession>A0AAW4JJE9</accession>
<evidence type="ECO:0000313" key="6">
    <source>
        <dbReference type="EMBL" id="MBO4139091.1"/>
    </source>
</evidence>
<dbReference type="GO" id="GO:0016758">
    <property type="term" value="F:hexosyltransferase activity"/>
    <property type="evidence" value="ECO:0007669"/>
    <property type="project" value="UniProtKB-ARBA"/>
</dbReference>
<reference evidence="6" key="1">
    <citation type="submission" date="2021-03" db="EMBL/GenBank/DDBJ databases">
        <title>X isolated from Micromonospora tulbaghiae.</title>
        <authorList>
            <person name="Stennett H.L."/>
        </authorList>
    </citation>
    <scope>NUCLEOTIDE SEQUENCE</scope>
    <source>
        <strain evidence="6">28M1-20</strain>
    </source>
</reference>
<evidence type="ECO:0000313" key="7">
    <source>
        <dbReference type="Proteomes" id="UP000669887"/>
    </source>
</evidence>